<protein>
    <submittedName>
        <fullName evidence="1">Uncharacterized protein</fullName>
    </submittedName>
</protein>
<dbReference type="Proteomes" id="UP001500979">
    <property type="component" value="Unassembled WGS sequence"/>
</dbReference>
<dbReference type="RefSeq" id="WP_344681488.1">
    <property type="nucleotide sequence ID" value="NZ_BAAAUX010000015.1"/>
</dbReference>
<comment type="caution">
    <text evidence="1">The sequence shown here is derived from an EMBL/GenBank/DDBJ whole genome shotgun (WGS) entry which is preliminary data.</text>
</comment>
<dbReference type="EMBL" id="BAAAUX010000015">
    <property type="protein sequence ID" value="GAA2798980.1"/>
    <property type="molecule type" value="Genomic_DNA"/>
</dbReference>
<accession>A0ABN3VF61</accession>
<gene>
    <name evidence="1" type="ORF">GCM10010470_37700</name>
</gene>
<sequence>MDIDVMAELAATVGDLGCGCPFDRDGLHRLGDWVQCTYHHAPAPVIFRRTVATGHAVLGA</sequence>
<evidence type="ECO:0000313" key="1">
    <source>
        <dbReference type="EMBL" id="GAA2798980.1"/>
    </source>
</evidence>
<evidence type="ECO:0000313" key="2">
    <source>
        <dbReference type="Proteomes" id="UP001500979"/>
    </source>
</evidence>
<keyword evidence="2" id="KW-1185">Reference proteome</keyword>
<name>A0ABN3VF61_9PSEU</name>
<organism evidence="1 2">
    <name type="scientific">Saccharopolyspora taberi</name>
    <dbReference type="NCBI Taxonomy" id="60895"/>
    <lineage>
        <taxon>Bacteria</taxon>
        <taxon>Bacillati</taxon>
        <taxon>Actinomycetota</taxon>
        <taxon>Actinomycetes</taxon>
        <taxon>Pseudonocardiales</taxon>
        <taxon>Pseudonocardiaceae</taxon>
        <taxon>Saccharopolyspora</taxon>
    </lineage>
</organism>
<proteinExistence type="predicted"/>
<reference evidence="1 2" key="1">
    <citation type="journal article" date="2019" name="Int. J. Syst. Evol. Microbiol.">
        <title>The Global Catalogue of Microorganisms (GCM) 10K type strain sequencing project: providing services to taxonomists for standard genome sequencing and annotation.</title>
        <authorList>
            <consortium name="The Broad Institute Genomics Platform"/>
            <consortium name="The Broad Institute Genome Sequencing Center for Infectious Disease"/>
            <person name="Wu L."/>
            <person name="Ma J."/>
        </authorList>
    </citation>
    <scope>NUCLEOTIDE SEQUENCE [LARGE SCALE GENOMIC DNA]</scope>
    <source>
        <strain evidence="1 2">JCM 9383</strain>
    </source>
</reference>